<reference evidence="2 3" key="1">
    <citation type="submission" date="2020-04" db="EMBL/GenBank/DDBJ databases">
        <authorList>
            <person name="De Canck E."/>
        </authorList>
    </citation>
    <scope>NUCLEOTIDE SEQUENCE [LARGE SCALE GENOMIC DNA]</scope>
    <source>
        <strain evidence="2 3">LMG 27177</strain>
    </source>
</reference>
<evidence type="ECO:0000256" key="1">
    <source>
        <dbReference type="SAM" id="MobiDB-lite"/>
    </source>
</evidence>
<feature type="region of interest" description="Disordered" evidence="1">
    <location>
        <begin position="83"/>
        <end position="113"/>
    </location>
</feature>
<accession>A0A6J5H0H1</accession>
<dbReference type="RefSeq" id="WP_246291410.1">
    <property type="nucleotide sequence ID" value="NZ_CADIKI010000026.1"/>
</dbReference>
<dbReference type="Gene3D" id="3.40.50.1820">
    <property type="entry name" value="alpha/beta hydrolase"/>
    <property type="match status" value="1"/>
</dbReference>
<dbReference type="Proteomes" id="UP000494252">
    <property type="component" value="Unassembled WGS sequence"/>
</dbReference>
<gene>
    <name evidence="2" type="ORF">LMG27177_06529</name>
</gene>
<dbReference type="InterPro" id="IPR029058">
    <property type="entry name" value="AB_hydrolase_fold"/>
</dbReference>
<proteinExistence type="predicted"/>
<evidence type="ECO:0000313" key="3">
    <source>
        <dbReference type="Proteomes" id="UP000494252"/>
    </source>
</evidence>
<dbReference type="AlphaFoldDB" id="A0A6J5H0H1"/>
<organism evidence="2 3">
    <name type="scientific">Paraburkholderia fynbosensis</name>
    <dbReference type="NCBI Taxonomy" id="1200993"/>
    <lineage>
        <taxon>Bacteria</taxon>
        <taxon>Pseudomonadati</taxon>
        <taxon>Pseudomonadota</taxon>
        <taxon>Betaproteobacteria</taxon>
        <taxon>Burkholderiales</taxon>
        <taxon>Burkholderiaceae</taxon>
        <taxon>Paraburkholderia</taxon>
    </lineage>
</organism>
<evidence type="ECO:0000313" key="2">
    <source>
        <dbReference type="EMBL" id="CAB3808315.1"/>
    </source>
</evidence>
<protein>
    <submittedName>
        <fullName evidence="2">Uncharacterized protein</fullName>
    </submittedName>
</protein>
<keyword evidence="3" id="KW-1185">Reference proteome</keyword>
<sequence>MRNVYGDPSKIDAATLRRYVDFFYGEGTRAAIGKKVPTLDFSEVDTDVLKTLDVPALVLWDARNRWIPTAHAAEFASRIPRAKSVMDAGAHPPPSRRNSPHRNLASITSSSHR</sequence>
<name>A0A6J5H0H1_9BURK</name>
<dbReference type="SUPFAM" id="SSF53474">
    <property type="entry name" value="alpha/beta-Hydrolases"/>
    <property type="match status" value="1"/>
</dbReference>
<dbReference type="EMBL" id="CADIKI010000026">
    <property type="protein sequence ID" value="CAB3808315.1"/>
    <property type="molecule type" value="Genomic_DNA"/>
</dbReference>